<organism evidence="2 3">
    <name type="scientific">Novosphingobium fuchskuhlense</name>
    <dbReference type="NCBI Taxonomy" id="1117702"/>
    <lineage>
        <taxon>Bacteria</taxon>
        <taxon>Pseudomonadati</taxon>
        <taxon>Pseudomonadota</taxon>
        <taxon>Alphaproteobacteria</taxon>
        <taxon>Sphingomonadales</taxon>
        <taxon>Sphingomonadaceae</taxon>
        <taxon>Novosphingobium</taxon>
    </lineage>
</organism>
<gene>
    <name evidence="2" type="ORF">AQZ52_16280</name>
</gene>
<dbReference type="Proteomes" id="UP000058012">
    <property type="component" value="Unassembled WGS sequence"/>
</dbReference>
<evidence type="ECO:0000313" key="3">
    <source>
        <dbReference type="Proteomes" id="UP000058012"/>
    </source>
</evidence>
<evidence type="ECO:0000313" key="2">
    <source>
        <dbReference type="EMBL" id="KUR70389.1"/>
    </source>
</evidence>
<feature type="transmembrane region" description="Helical" evidence="1">
    <location>
        <begin position="42"/>
        <end position="64"/>
    </location>
</feature>
<reference evidence="2 3" key="1">
    <citation type="submission" date="2015-10" db="EMBL/GenBank/DDBJ databases">
        <title>Draft genome sequence of Novosphingobium fuchskuhlense DSM 25065 isolated from a surface water sample of the southwest basin of Lake Grosse Fuchskuhle.</title>
        <authorList>
            <person name="Ruckert C."/>
            <person name="Winkler A."/>
            <person name="Glaeser J."/>
            <person name="Grossart H.-P."/>
            <person name="Kalinowski J."/>
            <person name="Glaeser S."/>
        </authorList>
    </citation>
    <scope>NUCLEOTIDE SEQUENCE [LARGE SCALE GENOMIC DNA]</scope>
    <source>
        <strain evidence="2 3">FNE08-7</strain>
    </source>
</reference>
<keyword evidence="1" id="KW-0472">Membrane</keyword>
<feature type="transmembrane region" description="Helical" evidence="1">
    <location>
        <begin position="85"/>
        <end position="105"/>
    </location>
</feature>
<feature type="transmembrane region" description="Helical" evidence="1">
    <location>
        <begin position="12"/>
        <end position="36"/>
    </location>
</feature>
<name>A0A117UT59_9SPHN</name>
<keyword evidence="1" id="KW-1133">Transmembrane helix</keyword>
<accession>A0A117UT59</accession>
<keyword evidence="3" id="KW-1185">Reference proteome</keyword>
<dbReference type="EMBL" id="LLZS01000009">
    <property type="protein sequence ID" value="KUR70389.1"/>
    <property type="molecule type" value="Genomic_DNA"/>
</dbReference>
<dbReference type="OrthoDB" id="7010242at2"/>
<feature type="transmembrane region" description="Helical" evidence="1">
    <location>
        <begin position="144"/>
        <end position="163"/>
    </location>
</feature>
<protein>
    <submittedName>
        <fullName evidence="2">Uncharacterized protein</fullName>
    </submittedName>
</protein>
<comment type="caution">
    <text evidence="2">The sequence shown here is derived from an EMBL/GenBank/DDBJ whole genome shotgun (WGS) entry which is preliminary data.</text>
</comment>
<sequence>MELTFIGAIQVLIGLALFVAGSVEAMFAFVLVSAMFGGSAAILLPLLGNSSIPPVQFALLFVAMRLLVPGAGQMEGVGRALRANGWLVCFVVYGVALAFIAPRLFAGQIEVTPLRGKVEARYVSTLAYIYAVRPLVFTPQNLTTAVYLLGTLVAGLASFVASGRARGRAVLVRTLAVVGMAHALTGFASVLLKGTPAEAVLLVFRNGSYAQLDQSYLGFVRMTGLFPEASTYANYGMLLFVFAFECWLRRIDPRWTGPAAALLAAALVLSTSSTAYAGLPVYAALVGVRALLFPGALPTDRAVWIGAAGLAMVVAGCTVMIWHPSLADAFSDMIRHMTVEKGETLSAVQRRFWAWQGIEAFLASSGIGIGPGSFRSSSLATAVLGCTGVIGALTLSLHFLTAFGPLRQSTWAPVPDPALSTGAACAWAMLMGIAMTSISSPTCDPGTDIAILGGAALALRRRQQQQAAVTMAAPAPLSSPLTAPSIALSPAPTPFMLGSPPPTRGFMLQEPFVLGAELEIA</sequence>
<feature type="transmembrane region" description="Helical" evidence="1">
    <location>
        <begin position="260"/>
        <end position="282"/>
    </location>
</feature>
<dbReference type="RefSeq" id="WP_067913381.1">
    <property type="nucleotide sequence ID" value="NZ_KQ954246.1"/>
</dbReference>
<feature type="transmembrane region" description="Helical" evidence="1">
    <location>
        <begin position="302"/>
        <end position="323"/>
    </location>
</feature>
<feature type="transmembrane region" description="Helical" evidence="1">
    <location>
        <begin position="379"/>
        <end position="399"/>
    </location>
</feature>
<dbReference type="STRING" id="1117702.AQZ52_16280"/>
<proteinExistence type="predicted"/>
<keyword evidence="1" id="KW-0812">Transmembrane</keyword>
<feature type="transmembrane region" description="Helical" evidence="1">
    <location>
        <begin position="232"/>
        <end position="248"/>
    </location>
</feature>
<dbReference type="AlphaFoldDB" id="A0A117UT59"/>
<evidence type="ECO:0000256" key="1">
    <source>
        <dbReference type="SAM" id="Phobius"/>
    </source>
</evidence>
<feature type="transmembrane region" description="Helical" evidence="1">
    <location>
        <begin position="170"/>
        <end position="192"/>
    </location>
</feature>